<dbReference type="Proteomes" id="UP000231383">
    <property type="component" value="Unassembled WGS sequence"/>
</dbReference>
<organism evidence="1 2">
    <name type="scientific">Candidatus Roizmanbacteria bacterium CG_4_9_14_0_2_um_filter_39_13</name>
    <dbReference type="NCBI Taxonomy" id="1974839"/>
    <lineage>
        <taxon>Bacteria</taxon>
        <taxon>Candidatus Roizmaniibacteriota</taxon>
    </lineage>
</organism>
<reference evidence="2" key="1">
    <citation type="submission" date="2017-09" db="EMBL/GenBank/DDBJ databases">
        <title>Depth-based differentiation of microbial function through sediment-hosted aquifers and enrichment of novel symbionts in the deep terrestrial subsurface.</title>
        <authorList>
            <person name="Probst A.J."/>
            <person name="Ladd B."/>
            <person name="Jarett J.K."/>
            <person name="Geller-Mcgrath D.E."/>
            <person name="Sieber C.M.K."/>
            <person name="Emerson J.B."/>
            <person name="Anantharaman K."/>
            <person name="Thomas B.C."/>
            <person name="Malmstrom R."/>
            <person name="Stieglmeier M."/>
            <person name="Klingl A."/>
            <person name="Woyke T."/>
            <person name="Ryan C.M."/>
            <person name="Banfield J.F."/>
        </authorList>
    </citation>
    <scope>NUCLEOTIDE SEQUENCE [LARGE SCALE GENOMIC DNA]</scope>
</reference>
<dbReference type="EMBL" id="PFSC01000121">
    <property type="protein sequence ID" value="PJC31060.1"/>
    <property type="molecule type" value="Genomic_DNA"/>
</dbReference>
<gene>
    <name evidence="1" type="ORF">CO051_04510</name>
</gene>
<evidence type="ECO:0000313" key="1">
    <source>
        <dbReference type="EMBL" id="PJC31060.1"/>
    </source>
</evidence>
<accession>A0A2M8EY14</accession>
<protein>
    <submittedName>
        <fullName evidence="1">Uncharacterized protein</fullName>
    </submittedName>
</protein>
<evidence type="ECO:0000313" key="2">
    <source>
        <dbReference type="Proteomes" id="UP000231383"/>
    </source>
</evidence>
<proteinExistence type="predicted"/>
<sequence>MSHGQKPHFQLLKDAWIKRHQKAHKNLWSKHKASLQWMKDNSKQLIVGSATGLLMLAHPANATTITQGFFPTSNPSEERVAHTREELVHQLSLLLPDTVHPLSADEQKQIGHVLTTFFHVPATTTLDGKRLNRNYGIIGAEQHLMRYPGDTMQTHFGNEEDGVFWSSGMAPGRGAWGYFANSRTEMTDEDILREKYYIAVQTFLSPGWPENTKELYAFFKYRKMLVVNPENGKAVVVVIGDAGPAQQTGKHLGGSPEVMAHLERQDGGARGPVLYYFIDDPEDTIPLGPIVFD</sequence>
<name>A0A2M8EY14_9BACT</name>
<comment type="caution">
    <text evidence="1">The sequence shown here is derived from an EMBL/GenBank/DDBJ whole genome shotgun (WGS) entry which is preliminary data.</text>
</comment>
<dbReference type="AlphaFoldDB" id="A0A2M8EY14"/>